<feature type="transmembrane region" description="Helical" evidence="6">
    <location>
        <begin position="250"/>
        <end position="270"/>
    </location>
</feature>
<evidence type="ECO:0000313" key="8">
    <source>
        <dbReference type="EMBL" id="SDA89539.1"/>
    </source>
</evidence>
<dbReference type="EMBL" id="FMXM01000013">
    <property type="protein sequence ID" value="SDA89539.1"/>
    <property type="molecule type" value="Genomic_DNA"/>
</dbReference>
<evidence type="ECO:0000256" key="6">
    <source>
        <dbReference type="SAM" id="Phobius"/>
    </source>
</evidence>
<feature type="transmembrane region" description="Helical" evidence="6">
    <location>
        <begin position="276"/>
        <end position="295"/>
    </location>
</feature>
<evidence type="ECO:0000259" key="7">
    <source>
        <dbReference type="Pfam" id="PF00892"/>
    </source>
</evidence>
<dbReference type="Gene3D" id="1.10.3730.20">
    <property type="match status" value="1"/>
</dbReference>
<dbReference type="PANTHER" id="PTHR42920">
    <property type="entry name" value="OS03G0707200 PROTEIN-RELATED"/>
    <property type="match status" value="1"/>
</dbReference>
<evidence type="ECO:0000256" key="3">
    <source>
        <dbReference type="ARBA" id="ARBA00022692"/>
    </source>
</evidence>
<reference evidence="8 9" key="1">
    <citation type="submission" date="2016-10" db="EMBL/GenBank/DDBJ databases">
        <authorList>
            <person name="de Groot N.N."/>
        </authorList>
    </citation>
    <scope>NUCLEOTIDE SEQUENCE [LARGE SCALE GENOMIC DNA]</scope>
    <source>
        <strain evidence="8 9">CGMCC 1.12097</strain>
    </source>
</reference>
<feature type="transmembrane region" description="Helical" evidence="6">
    <location>
        <begin position="110"/>
        <end position="128"/>
    </location>
</feature>
<gene>
    <name evidence="8" type="ORF">SAMN02927914_04229</name>
</gene>
<feature type="transmembrane region" description="Helical" evidence="6">
    <location>
        <begin position="25"/>
        <end position="44"/>
    </location>
</feature>
<feature type="domain" description="EamA" evidence="7">
    <location>
        <begin position="161"/>
        <end position="292"/>
    </location>
</feature>
<dbReference type="AlphaFoldDB" id="A0A1G5Z3A8"/>
<feature type="transmembrane region" description="Helical" evidence="6">
    <location>
        <begin position="191"/>
        <end position="209"/>
    </location>
</feature>
<dbReference type="SUPFAM" id="SSF103481">
    <property type="entry name" value="Multidrug resistance efflux transporter EmrE"/>
    <property type="match status" value="2"/>
</dbReference>
<feature type="transmembrane region" description="Helical" evidence="6">
    <location>
        <begin position="135"/>
        <end position="155"/>
    </location>
</feature>
<keyword evidence="5 6" id="KW-0472">Membrane</keyword>
<feature type="transmembrane region" description="Helical" evidence="6">
    <location>
        <begin position="84"/>
        <end position="104"/>
    </location>
</feature>
<evidence type="ECO:0000256" key="5">
    <source>
        <dbReference type="ARBA" id="ARBA00023136"/>
    </source>
</evidence>
<dbReference type="Proteomes" id="UP000198588">
    <property type="component" value="Unassembled WGS sequence"/>
</dbReference>
<accession>A0A1G5Z3A8</accession>
<feature type="transmembrane region" description="Helical" evidence="6">
    <location>
        <begin position="50"/>
        <end position="72"/>
    </location>
</feature>
<feature type="transmembrane region" description="Helical" evidence="6">
    <location>
        <begin position="215"/>
        <end position="238"/>
    </location>
</feature>
<proteinExistence type="predicted"/>
<organism evidence="8 9">
    <name type="scientific">Mesorhizobium qingshengii</name>
    <dbReference type="NCBI Taxonomy" id="1165689"/>
    <lineage>
        <taxon>Bacteria</taxon>
        <taxon>Pseudomonadati</taxon>
        <taxon>Pseudomonadota</taxon>
        <taxon>Alphaproteobacteria</taxon>
        <taxon>Hyphomicrobiales</taxon>
        <taxon>Phyllobacteriaceae</taxon>
        <taxon>Mesorhizobium</taxon>
    </lineage>
</organism>
<dbReference type="InterPro" id="IPR051258">
    <property type="entry name" value="Diverse_Substrate_Transporter"/>
</dbReference>
<feature type="transmembrane region" description="Helical" evidence="6">
    <location>
        <begin position="161"/>
        <end position="179"/>
    </location>
</feature>
<evidence type="ECO:0000256" key="2">
    <source>
        <dbReference type="ARBA" id="ARBA00022475"/>
    </source>
</evidence>
<keyword evidence="4 6" id="KW-1133">Transmembrane helix</keyword>
<keyword evidence="3 6" id="KW-0812">Transmembrane</keyword>
<sequence>MPDRAGKDETNVTSTPIARREAAPLPIAALMGAMVSIQIGATFAKGLFPLIGAQGTTTLRLVIGALMLVAALRPWQMRPSRATLPWLVAYGVTLCALNLLFYAALARIPLGVAVALEFSGPLLVATATSRRASDFAWIALAVAGIVLLSPFVRSLQPLDPTGVMLALAAGGFWALYIVLAQKAGAELGTRTTAYGMAIAAVLVLPFGVAQAGTALLAPSILVSALLVGLFSSALPFFLEMVALTRMPARIYGTLTCLEPALGALAGFLFLHETLTAPQLAGIAAVIAAAFGTALTSRPPVPSPE</sequence>
<keyword evidence="2" id="KW-1003">Cell membrane</keyword>
<evidence type="ECO:0000313" key="9">
    <source>
        <dbReference type="Proteomes" id="UP000198588"/>
    </source>
</evidence>
<evidence type="ECO:0000256" key="1">
    <source>
        <dbReference type="ARBA" id="ARBA00004651"/>
    </source>
</evidence>
<comment type="subcellular location">
    <subcellularLocation>
        <location evidence="1">Cell membrane</location>
        <topology evidence="1">Multi-pass membrane protein</topology>
    </subcellularLocation>
</comment>
<dbReference type="Pfam" id="PF00892">
    <property type="entry name" value="EamA"/>
    <property type="match status" value="1"/>
</dbReference>
<dbReference type="InterPro" id="IPR000620">
    <property type="entry name" value="EamA_dom"/>
</dbReference>
<evidence type="ECO:0000256" key="4">
    <source>
        <dbReference type="ARBA" id="ARBA00022989"/>
    </source>
</evidence>
<dbReference type="InterPro" id="IPR037185">
    <property type="entry name" value="EmrE-like"/>
</dbReference>
<dbReference type="GO" id="GO:0005886">
    <property type="term" value="C:plasma membrane"/>
    <property type="evidence" value="ECO:0007669"/>
    <property type="project" value="UniProtKB-SubCell"/>
</dbReference>
<dbReference type="PANTHER" id="PTHR42920:SF24">
    <property type="entry name" value="AROMATIC AMINO ACID EXPORTER YDDG"/>
    <property type="match status" value="1"/>
</dbReference>
<name>A0A1G5Z3A8_9HYPH</name>
<protein>
    <submittedName>
        <fullName evidence="8">Inner membrane transporter RhtA</fullName>
    </submittedName>
</protein>